<proteinExistence type="predicted"/>
<dbReference type="Proteomes" id="UP000054097">
    <property type="component" value="Unassembled WGS sequence"/>
</dbReference>
<name>A0A0C2X679_SERVB</name>
<dbReference type="AlphaFoldDB" id="A0A0C2X679"/>
<feature type="domain" description="DUF6699" evidence="1">
    <location>
        <begin position="60"/>
        <end position="165"/>
    </location>
</feature>
<sequence>MQTPRLPTIPLPLVTPPFYIRSSLAAQSSSPVTPTDATTFTLDFAAPSLASALACLTPDEASRPATSPSTHILRIVHPSLTYAPVYITPRQANSNVVTVLDVLAGLYNHFWSPIQNLSSGAFDTVRRVDAVLCAQERCAQSGLPNDQVRHLDLLDHSTQFAGLVQDVAYARTLVARGHLGIDEFQAVTWVLQTREPRAGLGPYPRYR</sequence>
<keyword evidence="3" id="KW-1185">Reference proteome</keyword>
<organism evidence="2 3">
    <name type="scientific">Serendipita vermifera MAFF 305830</name>
    <dbReference type="NCBI Taxonomy" id="933852"/>
    <lineage>
        <taxon>Eukaryota</taxon>
        <taxon>Fungi</taxon>
        <taxon>Dikarya</taxon>
        <taxon>Basidiomycota</taxon>
        <taxon>Agaricomycotina</taxon>
        <taxon>Agaricomycetes</taxon>
        <taxon>Sebacinales</taxon>
        <taxon>Serendipitaceae</taxon>
        <taxon>Serendipita</taxon>
    </lineage>
</organism>
<reference evidence="3" key="2">
    <citation type="submission" date="2015-01" db="EMBL/GenBank/DDBJ databases">
        <title>Evolutionary Origins and Diversification of the Mycorrhizal Mutualists.</title>
        <authorList>
            <consortium name="DOE Joint Genome Institute"/>
            <consortium name="Mycorrhizal Genomics Consortium"/>
            <person name="Kohler A."/>
            <person name="Kuo A."/>
            <person name="Nagy L.G."/>
            <person name="Floudas D."/>
            <person name="Copeland A."/>
            <person name="Barry K.W."/>
            <person name="Cichocki N."/>
            <person name="Veneault-Fourrey C."/>
            <person name="LaButti K."/>
            <person name="Lindquist E.A."/>
            <person name="Lipzen A."/>
            <person name="Lundell T."/>
            <person name="Morin E."/>
            <person name="Murat C."/>
            <person name="Riley R."/>
            <person name="Ohm R."/>
            <person name="Sun H."/>
            <person name="Tunlid A."/>
            <person name="Henrissat B."/>
            <person name="Grigoriev I.V."/>
            <person name="Hibbett D.S."/>
            <person name="Martin F."/>
        </authorList>
    </citation>
    <scope>NUCLEOTIDE SEQUENCE [LARGE SCALE GENOMIC DNA]</scope>
    <source>
        <strain evidence="3">MAFF 305830</strain>
    </source>
</reference>
<evidence type="ECO:0000313" key="3">
    <source>
        <dbReference type="Proteomes" id="UP000054097"/>
    </source>
</evidence>
<dbReference type="HOGENOM" id="CLU_1327101_0_0_1"/>
<dbReference type="InterPro" id="IPR046522">
    <property type="entry name" value="DUF6699"/>
</dbReference>
<dbReference type="OrthoDB" id="3147818at2759"/>
<dbReference type="EMBL" id="KN824320">
    <property type="protein sequence ID" value="KIM24797.1"/>
    <property type="molecule type" value="Genomic_DNA"/>
</dbReference>
<dbReference type="Pfam" id="PF20415">
    <property type="entry name" value="DUF6699"/>
    <property type="match status" value="1"/>
</dbReference>
<evidence type="ECO:0000259" key="1">
    <source>
        <dbReference type="Pfam" id="PF20415"/>
    </source>
</evidence>
<gene>
    <name evidence="2" type="ORF">M408DRAFT_331615</name>
</gene>
<protein>
    <recommendedName>
        <fullName evidence="1">DUF6699 domain-containing protein</fullName>
    </recommendedName>
</protein>
<evidence type="ECO:0000313" key="2">
    <source>
        <dbReference type="EMBL" id="KIM24797.1"/>
    </source>
</evidence>
<accession>A0A0C2X679</accession>
<reference evidence="2 3" key="1">
    <citation type="submission" date="2014-04" db="EMBL/GenBank/DDBJ databases">
        <authorList>
            <consortium name="DOE Joint Genome Institute"/>
            <person name="Kuo A."/>
            <person name="Zuccaro A."/>
            <person name="Kohler A."/>
            <person name="Nagy L.G."/>
            <person name="Floudas D."/>
            <person name="Copeland A."/>
            <person name="Barry K.W."/>
            <person name="Cichocki N."/>
            <person name="Veneault-Fourrey C."/>
            <person name="LaButti K."/>
            <person name="Lindquist E.A."/>
            <person name="Lipzen A."/>
            <person name="Lundell T."/>
            <person name="Morin E."/>
            <person name="Murat C."/>
            <person name="Sun H."/>
            <person name="Tunlid A."/>
            <person name="Henrissat B."/>
            <person name="Grigoriev I.V."/>
            <person name="Hibbett D.S."/>
            <person name="Martin F."/>
            <person name="Nordberg H.P."/>
            <person name="Cantor M.N."/>
            <person name="Hua S.X."/>
        </authorList>
    </citation>
    <scope>NUCLEOTIDE SEQUENCE [LARGE SCALE GENOMIC DNA]</scope>
    <source>
        <strain evidence="2 3">MAFF 305830</strain>
    </source>
</reference>